<comment type="caution">
    <text evidence="1">The sequence shown here is derived from an EMBL/GenBank/DDBJ whole genome shotgun (WGS) entry which is preliminary data.</text>
</comment>
<reference evidence="1 2" key="1">
    <citation type="submission" date="2011-06" db="EMBL/GenBank/DDBJ databases">
        <authorList>
            <person name="Muzny D."/>
            <person name="Qin X."/>
            <person name="Deng J."/>
            <person name="Jiang H."/>
            <person name="Liu Y."/>
            <person name="Qu J."/>
            <person name="Song X.-Z."/>
            <person name="Zhang L."/>
            <person name="Thornton R."/>
            <person name="Coyle M."/>
            <person name="Francisco L."/>
            <person name="Jackson L."/>
            <person name="Javaid M."/>
            <person name="Korchina V."/>
            <person name="Kovar C."/>
            <person name="Mata R."/>
            <person name="Mathew T."/>
            <person name="Ngo R."/>
            <person name="Nguyen L."/>
            <person name="Nguyen N."/>
            <person name="Okwuonu G."/>
            <person name="Ongeri F."/>
            <person name="Pham C."/>
            <person name="Simmons D."/>
            <person name="Wilczek-Boney K."/>
            <person name="Hale W."/>
            <person name="Jakkamsetti A."/>
            <person name="Pham P."/>
            <person name="Ruth R."/>
            <person name="San Lucas F."/>
            <person name="Warren J."/>
            <person name="Zhang J."/>
            <person name="Zhao Z."/>
            <person name="Zhou C."/>
            <person name="Zhu D."/>
            <person name="Lee S."/>
            <person name="Bess C."/>
            <person name="Blankenburg K."/>
            <person name="Forbes L."/>
            <person name="Fu Q."/>
            <person name="Gubbala S."/>
            <person name="Hirani K."/>
            <person name="Jayaseelan J.C."/>
            <person name="Lara F."/>
            <person name="Munidasa M."/>
            <person name="Palculict T."/>
            <person name="Patil S."/>
            <person name="Pu L.-L."/>
            <person name="Saada N."/>
            <person name="Tang L."/>
            <person name="Weissenberger G."/>
            <person name="Zhu Y."/>
            <person name="Hemphill L."/>
            <person name="Shang Y."/>
            <person name="Youmans B."/>
            <person name="Ayvaz T."/>
            <person name="Ross M."/>
            <person name="Santibanez J."/>
            <person name="Aqrawi P."/>
            <person name="Gross S."/>
            <person name="Joshi V."/>
            <person name="Fowler G."/>
            <person name="Nazareth L."/>
            <person name="Reid J."/>
            <person name="Worley K."/>
            <person name="Petrosino J."/>
            <person name="Highlander S."/>
            <person name="Gibbs R."/>
        </authorList>
    </citation>
    <scope>NUCLEOTIDE SEQUENCE [LARGE SCALE GENOMIC DNA]</scope>
    <source>
        <strain evidence="1 2">9715</strain>
    </source>
</reference>
<proteinExistence type="predicted"/>
<dbReference type="PATRIC" id="fig|1030841.3.peg.1503"/>
<evidence type="ECO:0000313" key="1">
    <source>
        <dbReference type="EMBL" id="EGZ45570.1"/>
    </source>
</evidence>
<gene>
    <name evidence="1" type="ORF">HMPREF9370_1520</name>
</gene>
<name>G4CR10_9NEIS</name>
<sequence>MNGTAHIGYKDFKITPHYFCSKQCRLKREFQTALEKKPEQCVRTPHTLRIGFSFCTGYGLLLKIQTAW</sequence>
<dbReference type="HOGENOM" id="CLU_2789666_0_0_4"/>
<keyword evidence="2" id="KW-1185">Reference proteome</keyword>
<dbReference type="AlphaFoldDB" id="G4CR10"/>
<dbReference type="EMBL" id="AGAZ01000057">
    <property type="protein sequence ID" value="EGZ45570.1"/>
    <property type="molecule type" value="Genomic_DNA"/>
</dbReference>
<organism evidence="1 2">
    <name type="scientific">Neisseria wadsworthii 9715</name>
    <dbReference type="NCBI Taxonomy" id="1030841"/>
    <lineage>
        <taxon>Bacteria</taxon>
        <taxon>Pseudomonadati</taxon>
        <taxon>Pseudomonadota</taxon>
        <taxon>Betaproteobacteria</taxon>
        <taxon>Neisseriales</taxon>
        <taxon>Neisseriaceae</taxon>
        <taxon>Neisseria</taxon>
    </lineage>
</organism>
<protein>
    <submittedName>
        <fullName evidence="1">Uncharacterized protein</fullName>
    </submittedName>
</protein>
<accession>G4CR10</accession>
<dbReference type="Proteomes" id="UP000005336">
    <property type="component" value="Unassembled WGS sequence"/>
</dbReference>
<evidence type="ECO:0000313" key="2">
    <source>
        <dbReference type="Proteomes" id="UP000005336"/>
    </source>
</evidence>